<dbReference type="PANTHER" id="PTHR45947">
    <property type="entry name" value="SULFOQUINOVOSYL TRANSFERASE SQD2"/>
    <property type="match status" value="1"/>
</dbReference>
<accession>A0AAP2RB68</accession>
<dbReference type="RefSeq" id="WP_230740907.1">
    <property type="nucleotide sequence ID" value="NZ_PGCK01000002.1"/>
</dbReference>
<dbReference type="Proteomes" id="UP001320159">
    <property type="component" value="Unassembled WGS sequence"/>
</dbReference>
<dbReference type="CDD" id="cd03801">
    <property type="entry name" value="GT4_PimA-like"/>
    <property type="match status" value="1"/>
</dbReference>
<evidence type="ECO:0000259" key="1">
    <source>
        <dbReference type="Pfam" id="PF00534"/>
    </source>
</evidence>
<dbReference type="EMBL" id="PGCK01000002">
    <property type="protein sequence ID" value="MCD1294183.1"/>
    <property type="molecule type" value="Genomic_DNA"/>
</dbReference>
<proteinExistence type="predicted"/>
<comment type="caution">
    <text evidence="3">The sequence shown here is derived from an EMBL/GenBank/DDBJ whole genome shotgun (WGS) entry which is preliminary data.</text>
</comment>
<dbReference type="InterPro" id="IPR050194">
    <property type="entry name" value="Glycosyltransferase_grp1"/>
</dbReference>
<name>A0AAP2RB68_9EURY</name>
<organism evidence="3 4">
    <name type="scientific">Methanooceanicella nereidis</name>
    <dbReference type="NCBI Taxonomy" id="2052831"/>
    <lineage>
        <taxon>Archaea</taxon>
        <taxon>Methanobacteriati</taxon>
        <taxon>Methanobacteriota</taxon>
        <taxon>Stenosarchaea group</taxon>
        <taxon>Methanomicrobia</taxon>
        <taxon>Methanocellales</taxon>
        <taxon>Methanocellaceae</taxon>
        <taxon>Methanooceanicella</taxon>
    </lineage>
</organism>
<dbReference type="AlphaFoldDB" id="A0AAP2RB68"/>
<dbReference type="Pfam" id="PF00534">
    <property type="entry name" value="Glycos_transf_1"/>
    <property type="match status" value="1"/>
</dbReference>
<protein>
    <submittedName>
        <fullName evidence="3">Uncharacterized protein</fullName>
    </submittedName>
</protein>
<dbReference type="PANTHER" id="PTHR45947:SF3">
    <property type="entry name" value="SULFOQUINOVOSYL TRANSFERASE SQD2"/>
    <property type="match status" value="1"/>
</dbReference>
<dbReference type="Gene3D" id="3.40.50.2000">
    <property type="entry name" value="Glycogen Phosphorylase B"/>
    <property type="match status" value="2"/>
</dbReference>
<dbReference type="SUPFAM" id="SSF53756">
    <property type="entry name" value="UDP-Glycosyltransferase/glycogen phosphorylase"/>
    <property type="match status" value="1"/>
</dbReference>
<evidence type="ECO:0000313" key="3">
    <source>
        <dbReference type="EMBL" id="MCD1294183.1"/>
    </source>
</evidence>
<sequence length="381" mass="42784">MKVAIVVPYFTPFVRGNEFELATWLARQGIDVTVLTSKGKAPREKMVLKDGELQGSQTFRIKYLPTVFDVGEIPFTPTVFLEVLKGGYDALLLQEDYQSICHLAYIAARIKKIPTVLSTERTYHPENYKRNVLGIFDATFNKMVRNGTTVYTAHCRAARDFMQSEIGVAEGRMRVIPIGVDTRFFKPYHGDSPLTEGEFRILSVARLHPYKGLDHLIRAMSIVKKECPGAMLYLKGRGPSEKDLKALVSELNLGDSVRFLDKPLPYENMPLVYSGADVYVQPSVIEPFGCAVTEAMACGKPTICSRIGGMMDTVEDGVTGYLVAPANHEEIAEKLIRMVKDRAMLNRMGDNARKRAEEKFDWSVVSKQYLQIIEDISEHKG</sequence>
<dbReference type="GO" id="GO:0016757">
    <property type="term" value="F:glycosyltransferase activity"/>
    <property type="evidence" value="ECO:0007669"/>
    <property type="project" value="InterPro"/>
</dbReference>
<dbReference type="Pfam" id="PF13439">
    <property type="entry name" value="Glyco_transf_4"/>
    <property type="match status" value="1"/>
</dbReference>
<gene>
    <name evidence="3" type="ORF">CUJ83_04135</name>
</gene>
<keyword evidence="4" id="KW-1185">Reference proteome</keyword>
<reference evidence="3 4" key="1">
    <citation type="submission" date="2017-11" db="EMBL/GenBank/DDBJ databases">
        <title>Isolation and Characterization of Family Methanocellaceae Species from Potential Methane Hydrate Area Offshore Southwestern Taiwan.</title>
        <authorList>
            <person name="Zhang W.-L."/>
            <person name="Chen W.-C."/>
            <person name="Lai M.-C."/>
            <person name="Chen S.-C."/>
        </authorList>
    </citation>
    <scope>NUCLEOTIDE SEQUENCE [LARGE SCALE GENOMIC DNA]</scope>
    <source>
        <strain evidence="3 4">CWC-04</strain>
    </source>
</reference>
<evidence type="ECO:0000259" key="2">
    <source>
        <dbReference type="Pfam" id="PF13439"/>
    </source>
</evidence>
<feature type="domain" description="Glycosyltransferase subfamily 4-like N-terminal" evidence="2">
    <location>
        <begin position="20"/>
        <end position="183"/>
    </location>
</feature>
<evidence type="ECO:0000313" key="4">
    <source>
        <dbReference type="Proteomes" id="UP001320159"/>
    </source>
</evidence>
<dbReference type="InterPro" id="IPR028098">
    <property type="entry name" value="Glyco_trans_4-like_N"/>
</dbReference>
<dbReference type="InterPro" id="IPR001296">
    <property type="entry name" value="Glyco_trans_1"/>
</dbReference>
<feature type="domain" description="Glycosyl transferase family 1" evidence="1">
    <location>
        <begin position="191"/>
        <end position="355"/>
    </location>
</feature>